<evidence type="ECO:0000256" key="1">
    <source>
        <dbReference type="SAM" id="MobiDB-lite"/>
    </source>
</evidence>
<protein>
    <submittedName>
        <fullName evidence="2">Uncharacterized protein</fullName>
    </submittedName>
</protein>
<comment type="caution">
    <text evidence="2">The sequence shown here is derived from an EMBL/GenBank/DDBJ whole genome shotgun (WGS) entry which is preliminary data.</text>
</comment>
<feature type="compositionally biased region" description="Low complexity" evidence="1">
    <location>
        <begin position="29"/>
        <end position="46"/>
    </location>
</feature>
<gene>
    <name evidence="2" type="ORF">C8A05DRAFT_31693</name>
</gene>
<keyword evidence="3" id="KW-1185">Reference proteome</keyword>
<dbReference type="EMBL" id="MU855394">
    <property type="protein sequence ID" value="KAK3904514.1"/>
    <property type="molecule type" value="Genomic_DNA"/>
</dbReference>
<reference evidence="2" key="1">
    <citation type="journal article" date="2023" name="Mol. Phylogenet. Evol.">
        <title>Genome-scale phylogeny and comparative genomics of the fungal order Sordariales.</title>
        <authorList>
            <person name="Hensen N."/>
            <person name="Bonometti L."/>
            <person name="Westerberg I."/>
            <person name="Brannstrom I.O."/>
            <person name="Guillou S."/>
            <person name="Cros-Aarteil S."/>
            <person name="Calhoun S."/>
            <person name="Haridas S."/>
            <person name="Kuo A."/>
            <person name="Mondo S."/>
            <person name="Pangilinan J."/>
            <person name="Riley R."/>
            <person name="LaButti K."/>
            <person name="Andreopoulos B."/>
            <person name="Lipzen A."/>
            <person name="Chen C."/>
            <person name="Yan M."/>
            <person name="Daum C."/>
            <person name="Ng V."/>
            <person name="Clum A."/>
            <person name="Steindorff A."/>
            <person name="Ohm R.A."/>
            <person name="Martin F."/>
            <person name="Silar P."/>
            <person name="Natvig D.O."/>
            <person name="Lalanne C."/>
            <person name="Gautier V."/>
            <person name="Ament-Velasquez S.L."/>
            <person name="Kruys A."/>
            <person name="Hutchinson M.I."/>
            <person name="Powell A.J."/>
            <person name="Barry K."/>
            <person name="Miller A.N."/>
            <person name="Grigoriev I.V."/>
            <person name="Debuchy R."/>
            <person name="Gladieux P."/>
            <person name="Hiltunen Thoren M."/>
            <person name="Johannesson H."/>
        </authorList>
    </citation>
    <scope>NUCLEOTIDE SEQUENCE</scope>
    <source>
        <strain evidence="2">CBS 103.79</strain>
    </source>
</reference>
<dbReference type="Proteomes" id="UP001303889">
    <property type="component" value="Unassembled WGS sequence"/>
</dbReference>
<reference evidence="2" key="2">
    <citation type="submission" date="2023-05" db="EMBL/GenBank/DDBJ databases">
        <authorList>
            <consortium name="Lawrence Berkeley National Laboratory"/>
            <person name="Steindorff A."/>
            <person name="Hensen N."/>
            <person name="Bonometti L."/>
            <person name="Westerberg I."/>
            <person name="Brannstrom I.O."/>
            <person name="Guillou S."/>
            <person name="Cros-Aarteil S."/>
            <person name="Calhoun S."/>
            <person name="Haridas S."/>
            <person name="Kuo A."/>
            <person name="Mondo S."/>
            <person name="Pangilinan J."/>
            <person name="Riley R."/>
            <person name="Labutti K."/>
            <person name="Andreopoulos B."/>
            <person name="Lipzen A."/>
            <person name="Chen C."/>
            <person name="Yanf M."/>
            <person name="Daum C."/>
            <person name="Ng V."/>
            <person name="Clum A."/>
            <person name="Ohm R."/>
            <person name="Martin F."/>
            <person name="Silar P."/>
            <person name="Natvig D."/>
            <person name="Lalanne C."/>
            <person name="Gautier V."/>
            <person name="Ament-Velasquez S.L."/>
            <person name="Kruys A."/>
            <person name="Hutchinson M.I."/>
            <person name="Powell A.J."/>
            <person name="Barry K."/>
            <person name="Miller A.N."/>
            <person name="Grigoriev I.V."/>
            <person name="Debuchy R."/>
            <person name="Gladieux P."/>
            <person name="Thoren M.H."/>
            <person name="Johannesson H."/>
        </authorList>
    </citation>
    <scope>NUCLEOTIDE SEQUENCE</scope>
    <source>
        <strain evidence="2">CBS 103.79</strain>
    </source>
</reference>
<evidence type="ECO:0000313" key="3">
    <source>
        <dbReference type="Proteomes" id="UP001303889"/>
    </source>
</evidence>
<sequence length="83" mass="8652">MTNSSSTYSYTASSSSKSSKGKGKEKSSSSKGSSSGKSKSSSSYYKTSDPFAALSSRSGLDRFMHEPAYEAAWNPVGAASSKK</sequence>
<organism evidence="2 3">
    <name type="scientific">Staphylotrichum tortipilum</name>
    <dbReference type="NCBI Taxonomy" id="2831512"/>
    <lineage>
        <taxon>Eukaryota</taxon>
        <taxon>Fungi</taxon>
        <taxon>Dikarya</taxon>
        <taxon>Ascomycota</taxon>
        <taxon>Pezizomycotina</taxon>
        <taxon>Sordariomycetes</taxon>
        <taxon>Sordariomycetidae</taxon>
        <taxon>Sordariales</taxon>
        <taxon>Chaetomiaceae</taxon>
        <taxon>Staphylotrichum</taxon>
    </lineage>
</organism>
<proteinExistence type="predicted"/>
<name>A0AAN6MQE4_9PEZI</name>
<accession>A0AAN6MQE4</accession>
<feature type="region of interest" description="Disordered" evidence="1">
    <location>
        <begin position="1"/>
        <end position="46"/>
    </location>
</feature>
<dbReference type="AlphaFoldDB" id="A0AAN6MQE4"/>
<evidence type="ECO:0000313" key="2">
    <source>
        <dbReference type="EMBL" id="KAK3904514.1"/>
    </source>
</evidence>
<feature type="compositionally biased region" description="Low complexity" evidence="1">
    <location>
        <begin position="1"/>
        <end position="18"/>
    </location>
</feature>